<dbReference type="SUPFAM" id="SSF51735">
    <property type="entry name" value="NAD(P)-binding Rossmann-fold domains"/>
    <property type="match status" value="1"/>
</dbReference>
<dbReference type="AlphaFoldDB" id="A0A9W9YIN7"/>
<gene>
    <name evidence="3" type="ORF">OS493_034321</name>
</gene>
<dbReference type="PANTHER" id="PTHR22981:SF84">
    <property type="entry name" value="3-HYDROXYISOBUTYRATE DEHYDROGENASE"/>
    <property type="match status" value="1"/>
</dbReference>
<organism evidence="3 4">
    <name type="scientific">Desmophyllum pertusum</name>
    <dbReference type="NCBI Taxonomy" id="174260"/>
    <lineage>
        <taxon>Eukaryota</taxon>
        <taxon>Metazoa</taxon>
        <taxon>Cnidaria</taxon>
        <taxon>Anthozoa</taxon>
        <taxon>Hexacorallia</taxon>
        <taxon>Scleractinia</taxon>
        <taxon>Caryophylliina</taxon>
        <taxon>Caryophylliidae</taxon>
        <taxon>Desmophyllum</taxon>
    </lineage>
</organism>
<dbReference type="PANTHER" id="PTHR22981">
    <property type="entry name" value="3-HYDROXYISOBUTYRATE DEHYDROGENASE-RELATED"/>
    <property type="match status" value="1"/>
</dbReference>
<dbReference type="Gene3D" id="3.40.50.720">
    <property type="entry name" value="NAD(P)-binding Rossmann-like Domain"/>
    <property type="match status" value="1"/>
</dbReference>
<evidence type="ECO:0000259" key="1">
    <source>
        <dbReference type="Pfam" id="PF03446"/>
    </source>
</evidence>
<evidence type="ECO:0000313" key="3">
    <source>
        <dbReference type="EMBL" id="KAJ7352716.1"/>
    </source>
</evidence>
<dbReference type="InterPro" id="IPR008927">
    <property type="entry name" value="6-PGluconate_DH-like_C_sf"/>
</dbReference>
<feature type="domain" description="3-hydroxyisobutyrate dehydrogenase-like NAD-binding" evidence="2">
    <location>
        <begin position="190"/>
        <end position="309"/>
    </location>
</feature>
<dbReference type="GO" id="GO:0050661">
    <property type="term" value="F:NADP binding"/>
    <property type="evidence" value="ECO:0007669"/>
    <property type="project" value="InterPro"/>
</dbReference>
<dbReference type="Gene3D" id="1.10.1040.10">
    <property type="entry name" value="N-(1-d-carboxylethyl)-l-norvaline Dehydrogenase, domain 2"/>
    <property type="match status" value="1"/>
</dbReference>
<dbReference type="SUPFAM" id="SSF48179">
    <property type="entry name" value="6-phosphogluconate dehydrogenase C-terminal domain-like"/>
    <property type="match status" value="1"/>
</dbReference>
<dbReference type="InterPro" id="IPR006115">
    <property type="entry name" value="6PGDH_NADP-bd"/>
</dbReference>
<name>A0A9W9YIN7_9CNID</name>
<sequence length="351" mass="37993">MIGRTALRFLLSRHGNQHVAYATKTAQKIGIIGLGNVGSTVAKNLLKSGFTVSALHDTNPEAGRDLPRDIPRPKTPRELATMCDVVMTALPAPPHVKQALTGEDGVLAGLRSGGVWIDHSTTDYQQTLDLANEAGKKGIGVLEAPVTGGMALLKQGKMTVLVGGDKQLFQDCAPILQQSSKMVLYMGEMGTATIAKVISNMLAAVNVVTMGEALQLGKRGGVDLKSLFDAIRFSAGNTYTWETEAPLIFNGTFEPDFTIGLHCKDLNLGYELARKFKVPLELHAHAEQIYNRARVKFGDDVGSTSPAKLLEEDLNEPLQIDGFEDWTYTIEHVDGSMAVVHTTKDKAYMDK</sequence>
<dbReference type="OrthoDB" id="435038at2759"/>
<evidence type="ECO:0008006" key="5">
    <source>
        <dbReference type="Google" id="ProtNLM"/>
    </source>
</evidence>
<dbReference type="GO" id="GO:0006574">
    <property type="term" value="P:L-valine catabolic process"/>
    <property type="evidence" value="ECO:0007669"/>
    <property type="project" value="TreeGrafter"/>
</dbReference>
<accession>A0A9W9YIN7</accession>
<proteinExistence type="predicted"/>
<dbReference type="GO" id="GO:0005739">
    <property type="term" value="C:mitochondrion"/>
    <property type="evidence" value="ECO:0007669"/>
    <property type="project" value="TreeGrafter"/>
</dbReference>
<dbReference type="Pfam" id="PF14833">
    <property type="entry name" value="NAD_binding_11"/>
    <property type="match status" value="1"/>
</dbReference>
<dbReference type="GO" id="GO:0051287">
    <property type="term" value="F:NAD binding"/>
    <property type="evidence" value="ECO:0007669"/>
    <property type="project" value="InterPro"/>
</dbReference>
<dbReference type="Proteomes" id="UP001163046">
    <property type="component" value="Unassembled WGS sequence"/>
</dbReference>
<dbReference type="InterPro" id="IPR036291">
    <property type="entry name" value="NAD(P)-bd_dom_sf"/>
</dbReference>
<keyword evidence="4" id="KW-1185">Reference proteome</keyword>
<dbReference type="InterPro" id="IPR029154">
    <property type="entry name" value="HIBADH-like_NADP-bd"/>
</dbReference>
<evidence type="ECO:0000313" key="4">
    <source>
        <dbReference type="Proteomes" id="UP001163046"/>
    </source>
</evidence>
<comment type="caution">
    <text evidence="3">The sequence shown here is derived from an EMBL/GenBank/DDBJ whole genome shotgun (WGS) entry which is preliminary data.</text>
</comment>
<reference evidence="3" key="1">
    <citation type="submission" date="2023-01" db="EMBL/GenBank/DDBJ databases">
        <title>Genome assembly of the deep-sea coral Lophelia pertusa.</title>
        <authorList>
            <person name="Herrera S."/>
            <person name="Cordes E."/>
        </authorList>
    </citation>
    <scope>NUCLEOTIDE SEQUENCE</scope>
    <source>
        <strain evidence="3">USNM1676648</strain>
        <tissue evidence="3">Polyp</tissue>
    </source>
</reference>
<dbReference type="GO" id="GO:0008442">
    <property type="term" value="F:3-hydroxyisobutyrate dehydrogenase activity"/>
    <property type="evidence" value="ECO:0007669"/>
    <property type="project" value="TreeGrafter"/>
</dbReference>
<evidence type="ECO:0000259" key="2">
    <source>
        <dbReference type="Pfam" id="PF14833"/>
    </source>
</evidence>
<protein>
    <recommendedName>
        <fullName evidence="5">3-hydroxyisobutyrate dehydrogenase</fullName>
    </recommendedName>
</protein>
<dbReference type="InterPro" id="IPR013328">
    <property type="entry name" value="6PGD_dom2"/>
</dbReference>
<dbReference type="Pfam" id="PF03446">
    <property type="entry name" value="NAD_binding_2"/>
    <property type="match status" value="1"/>
</dbReference>
<feature type="domain" description="6-phosphogluconate dehydrogenase NADP-binding" evidence="1">
    <location>
        <begin position="28"/>
        <end position="187"/>
    </location>
</feature>
<dbReference type="EMBL" id="MU827349">
    <property type="protein sequence ID" value="KAJ7352716.1"/>
    <property type="molecule type" value="Genomic_DNA"/>
</dbReference>